<evidence type="ECO:0000313" key="2">
    <source>
        <dbReference type="EMBL" id="URQ63324.1"/>
    </source>
</evidence>
<gene>
    <name evidence="2" type="ORF">M9B40_00740</name>
</gene>
<dbReference type="AlphaFoldDB" id="A0A9Q8TYM1"/>
<dbReference type="PROSITE" id="PS50106">
    <property type="entry name" value="PDZ"/>
    <property type="match status" value="1"/>
</dbReference>
<name>A0A9Q8TYM1_9GAMM</name>
<reference evidence="2" key="1">
    <citation type="submission" date="2022-05" db="EMBL/GenBank/DDBJ databases">
        <title>Single-amplified genomics reveal most streamlined microbe among free-living bacteria.</title>
        <authorList>
            <person name="Roda-Garcia J."/>
            <person name="Haro-Moreno J.M."/>
            <person name="Rodriguez-Valera F."/>
            <person name="Almagro-Moreno S."/>
            <person name="Lopez-Perez M."/>
        </authorList>
    </citation>
    <scope>NUCLEOTIDE SEQUENCE</scope>
    <source>
        <strain evidence="2">TMED112-D2-2</strain>
    </source>
</reference>
<feature type="domain" description="PDZ" evidence="1">
    <location>
        <begin position="52"/>
        <end position="151"/>
    </location>
</feature>
<accession>A0A9Q8TYM1</accession>
<evidence type="ECO:0000259" key="1">
    <source>
        <dbReference type="PROSITE" id="PS50106"/>
    </source>
</evidence>
<evidence type="ECO:0000313" key="3">
    <source>
        <dbReference type="Proteomes" id="UP001056381"/>
    </source>
</evidence>
<dbReference type="InterPro" id="IPR001478">
    <property type="entry name" value="PDZ"/>
</dbReference>
<organism evidence="2 3">
    <name type="scientific">SAR86 cluster bacterium</name>
    <dbReference type="NCBI Taxonomy" id="2030880"/>
    <lineage>
        <taxon>Bacteria</taxon>
        <taxon>Pseudomonadati</taxon>
        <taxon>Pseudomonadota</taxon>
        <taxon>Gammaproteobacteria</taxon>
        <taxon>SAR86 cluster</taxon>
    </lineage>
</organism>
<dbReference type="Pfam" id="PF13180">
    <property type="entry name" value="PDZ_2"/>
    <property type="match status" value="1"/>
</dbReference>
<dbReference type="Gene3D" id="2.30.42.10">
    <property type="match status" value="1"/>
</dbReference>
<keyword evidence="3" id="KW-1185">Reference proteome</keyword>
<dbReference type="InterPro" id="IPR036034">
    <property type="entry name" value="PDZ_sf"/>
</dbReference>
<proteinExistence type="predicted"/>
<dbReference type="Proteomes" id="UP001056381">
    <property type="component" value="Chromosome"/>
</dbReference>
<sequence length="249" mass="27714">MDIKKIIVGLSVVLISLSIFADHHRGGMKSMAAVAESWVKAQYTSKEKTLAMVKNHMAEDGVSFSGRFVGFGFNWDPENEEGMIVTRVIPGSPSEGVLEVGDKFVSVKGVKVTDDNINTGKLSFSGLPGEPVDAVVMRNNKRVKVSVTRGIVNPTWSKEQVLENIESADAEEWASNLVDYQIGDVVVDRGKNIAYVWHWSKSKDEVSGKEAESHNFTRMRFNENGMVQGYWTLSEEELVLRQTGWTITR</sequence>
<protein>
    <submittedName>
        <fullName evidence="2">PDZ domain-containing protein</fullName>
    </submittedName>
</protein>
<dbReference type="EMBL" id="CP097966">
    <property type="protein sequence ID" value="URQ63324.1"/>
    <property type="molecule type" value="Genomic_DNA"/>
</dbReference>
<dbReference type="SUPFAM" id="SSF50156">
    <property type="entry name" value="PDZ domain-like"/>
    <property type="match status" value="1"/>
</dbReference>